<protein>
    <submittedName>
        <fullName evidence="1">Uncharacterized protein</fullName>
    </submittedName>
</protein>
<evidence type="ECO:0000313" key="1">
    <source>
        <dbReference type="EMBL" id="KAJ8471547.1"/>
    </source>
</evidence>
<dbReference type="Proteomes" id="UP001222027">
    <property type="component" value="Unassembled WGS sequence"/>
</dbReference>
<sequence>MGNPSPTAGTCARDFSDGAAGGAAAVVSVTANVARKVPSRSTSHGTVQPLCKDVICTTYNGKIKTKETLPALKETLTPLRSRSCDGGTVGKFEFGFRSMAADSSTDSSLLFVLRSSPRSCCRASVGLSYYRSFD</sequence>
<name>A0AAV8Q949_ENSVE</name>
<evidence type="ECO:0000313" key="2">
    <source>
        <dbReference type="Proteomes" id="UP001222027"/>
    </source>
</evidence>
<dbReference type="AlphaFoldDB" id="A0AAV8Q949"/>
<accession>A0AAV8Q949</accession>
<gene>
    <name evidence="1" type="ORF">OPV22_025890</name>
</gene>
<organism evidence="1 2">
    <name type="scientific">Ensete ventricosum</name>
    <name type="common">Abyssinian banana</name>
    <name type="synonym">Musa ensete</name>
    <dbReference type="NCBI Taxonomy" id="4639"/>
    <lineage>
        <taxon>Eukaryota</taxon>
        <taxon>Viridiplantae</taxon>
        <taxon>Streptophyta</taxon>
        <taxon>Embryophyta</taxon>
        <taxon>Tracheophyta</taxon>
        <taxon>Spermatophyta</taxon>
        <taxon>Magnoliopsida</taxon>
        <taxon>Liliopsida</taxon>
        <taxon>Zingiberales</taxon>
        <taxon>Musaceae</taxon>
        <taxon>Ensete</taxon>
    </lineage>
</organism>
<keyword evidence="2" id="KW-1185">Reference proteome</keyword>
<comment type="caution">
    <text evidence="1">The sequence shown here is derived from an EMBL/GenBank/DDBJ whole genome shotgun (WGS) entry which is preliminary data.</text>
</comment>
<proteinExistence type="predicted"/>
<reference evidence="1 2" key="1">
    <citation type="submission" date="2022-12" db="EMBL/GenBank/DDBJ databases">
        <title>Chromosome-scale assembly of the Ensete ventricosum genome.</title>
        <authorList>
            <person name="Dussert Y."/>
            <person name="Stocks J."/>
            <person name="Wendawek A."/>
            <person name="Woldeyes F."/>
            <person name="Nichols R.A."/>
            <person name="Borrell J.S."/>
        </authorList>
    </citation>
    <scope>NUCLEOTIDE SEQUENCE [LARGE SCALE GENOMIC DNA]</scope>
    <source>
        <strain evidence="2">cv. Maze</strain>
        <tissue evidence="1">Seeds</tissue>
    </source>
</reference>
<dbReference type="EMBL" id="JAQQAF010000007">
    <property type="protein sequence ID" value="KAJ8471547.1"/>
    <property type="molecule type" value="Genomic_DNA"/>
</dbReference>